<dbReference type="InterPro" id="IPR013785">
    <property type="entry name" value="Aldolase_TIM"/>
</dbReference>
<dbReference type="PROSITE" id="PS00557">
    <property type="entry name" value="FMN_HYDROXY_ACID_DH_1"/>
    <property type="match status" value="1"/>
</dbReference>
<dbReference type="PIRSF" id="PIRSF000138">
    <property type="entry name" value="Al-hdrx_acd_dh"/>
    <property type="match status" value="1"/>
</dbReference>
<name>A0A158CQR2_9BURK</name>
<evidence type="ECO:0000313" key="10">
    <source>
        <dbReference type="Proteomes" id="UP000054911"/>
    </source>
</evidence>
<evidence type="ECO:0000259" key="8">
    <source>
        <dbReference type="PROSITE" id="PS51349"/>
    </source>
</evidence>
<evidence type="ECO:0000256" key="3">
    <source>
        <dbReference type="ARBA" id="ARBA00022643"/>
    </source>
</evidence>
<accession>A0A158CQR2</accession>
<feature type="domain" description="FMN hydroxy acid dehydrogenase" evidence="8">
    <location>
        <begin position="3"/>
        <end position="385"/>
    </location>
</feature>
<dbReference type="PANTHER" id="PTHR10578:SF107">
    <property type="entry name" value="2-HYDROXYACID OXIDASE 1"/>
    <property type="match status" value="1"/>
</dbReference>
<dbReference type="PROSITE" id="PS51349">
    <property type="entry name" value="FMN_HYDROXY_ACID_DH_2"/>
    <property type="match status" value="1"/>
</dbReference>
<dbReference type="InterPro" id="IPR000262">
    <property type="entry name" value="FMN-dep_DH"/>
</dbReference>
<dbReference type="EMBL" id="FCOE02000024">
    <property type="protein sequence ID" value="SAK84570.1"/>
    <property type="molecule type" value="Genomic_DNA"/>
</dbReference>
<feature type="binding site" evidence="7">
    <location>
        <position position="256"/>
    </location>
    <ligand>
        <name>FMN</name>
        <dbReference type="ChEBI" id="CHEBI:58210"/>
    </ligand>
</feature>
<feature type="binding site" evidence="7">
    <location>
        <position position="278"/>
    </location>
    <ligand>
        <name>FMN</name>
        <dbReference type="ChEBI" id="CHEBI:58210"/>
    </ligand>
</feature>
<proteinExistence type="inferred from homology"/>
<dbReference type="Pfam" id="PF01070">
    <property type="entry name" value="FMN_dh"/>
    <property type="match status" value="1"/>
</dbReference>
<dbReference type="GO" id="GO:0016614">
    <property type="term" value="F:oxidoreductase activity, acting on CH-OH group of donors"/>
    <property type="evidence" value="ECO:0007669"/>
    <property type="project" value="UniProtKB-ARBA"/>
</dbReference>
<feature type="binding site" evidence="7">
    <location>
        <position position="134"/>
    </location>
    <ligand>
        <name>glyoxylate</name>
        <dbReference type="ChEBI" id="CHEBI:36655"/>
    </ligand>
</feature>
<feature type="binding site" evidence="7">
    <location>
        <position position="280"/>
    </location>
    <ligand>
        <name>glyoxylate</name>
        <dbReference type="ChEBI" id="CHEBI:36655"/>
    </ligand>
</feature>
<dbReference type="FunFam" id="3.20.20.70:FF:000029">
    <property type="entry name" value="L-lactate dehydrogenase"/>
    <property type="match status" value="1"/>
</dbReference>
<evidence type="ECO:0000313" key="9">
    <source>
        <dbReference type="EMBL" id="SAK84570.1"/>
    </source>
</evidence>
<evidence type="ECO:0000256" key="2">
    <source>
        <dbReference type="ARBA" id="ARBA00022630"/>
    </source>
</evidence>
<sequence>MTHPLDHALSIADLRELARRALPRFVFEFIDGGAEDEITLAANRAAFERVALVPRVLNDVSAPDLSASILGIRSNAPLLIAPMGSCTLARPGADLSIAKAAAARGIPYVQSTMSTTALETIARNVDGRLWFQLYTLKDRDFMRKLIGRVRGADFEALVVTVDLAVGGKRERDLRNGIAIPLKPRLSHVLDALRHPSWTMRYARHGSPQFENVRDLDPGEGAGLTIAHKVGTMLDAAFSFDDLARLRDQWGRRIVVKGVQHPADAARLASLGIDALWISNHGGRQLDGAQSSLESLHAVRRALGSGAELIIDSGVRRGVDIVKAVALGAQAAAIGRPALFGAAVGGDEGALRAVDILLDEAKRAMVLCGTPNVDAIRASDVIARSRPIAFET</sequence>
<evidence type="ECO:0000256" key="6">
    <source>
        <dbReference type="PIRSR" id="PIRSR000138-1"/>
    </source>
</evidence>
<dbReference type="Proteomes" id="UP000054911">
    <property type="component" value="Unassembled WGS sequence"/>
</dbReference>
<keyword evidence="3 7" id="KW-0288">FMN</keyword>
<dbReference type="PANTHER" id="PTHR10578">
    <property type="entry name" value="S -2-HYDROXY-ACID OXIDASE-RELATED"/>
    <property type="match status" value="1"/>
</dbReference>
<feature type="binding site" evidence="7">
    <location>
        <position position="111"/>
    </location>
    <ligand>
        <name>FMN</name>
        <dbReference type="ChEBI" id="CHEBI:58210"/>
    </ligand>
</feature>
<keyword evidence="4" id="KW-0560">Oxidoreductase</keyword>
<gene>
    <name evidence="9" type="ORF">AWB80_05659</name>
</gene>
<feature type="binding site" evidence="7">
    <location>
        <begin position="311"/>
        <end position="315"/>
    </location>
    <ligand>
        <name>FMN</name>
        <dbReference type="ChEBI" id="CHEBI:58210"/>
    </ligand>
</feature>
<dbReference type="InterPro" id="IPR012133">
    <property type="entry name" value="Alpha-hydoxy_acid_DH_FMN"/>
</dbReference>
<evidence type="ECO:0000256" key="1">
    <source>
        <dbReference type="ARBA" id="ARBA00001917"/>
    </source>
</evidence>
<dbReference type="OrthoDB" id="9770452at2"/>
<evidence type="ECO:0000256" key="5">
    <source>
        <dbReference type="ARBA" id="ARBA00024042"/>
    </source>
</evidence>
<keyword evidence="10" id="KW-1185">Reference proteome</keyword>
<feature type="binding site" evidence="7">
    <location>
        <position position="283"/>
    </location>
    <ligand>
        <name>glyoxylate</name>
        <dbReference type="ChEBI" id="CHEBI:36655"/>
    </ligand>
</feature>
<feature type="active site" description="Proton acceptor" evidence="6">
    <location>
        <position position="280"/>
    </location>
</feature>
<keyword evidence="2 7" id="KW-0285">Flavoprotein</keyword>
<dbReference type="CDD" id="cd02809">
    <property type="entry name" value="alpha_hydroxyacid_oxid_FMN"/>
    <property type="match status" value="1"/>
</dbReference>
<dbReference type="Gene3D" id="3.20.20.70">
    <property type="entry name" value="Aldolase class I"/>
    <property type="match status" value="1"/>
</dbReference>
<feature type="binding site" evidence="7">
    <location>
        <begin position="334"/>
        <end position="335"/>
    </location>
    <ligand>
        <name>FMN</name>
        <dbReference type="ChEBI" id="CHEBI:58210"/>
    </ligand>
</feature>
<dbReference type="GO" id="GO:0010181">
    <property type="term" value="F:FMN binding"/>
    <property type="evidence" value="ECO:0007669"/>
    <property type="project" value="InterPro"/>
</dbReference>
<protein>
    <submittedName>
        <fullName evidence="9">L-lactate dehydrogenase</fullName>
    </submittedName>
</protein>
<evidence type="ECO:0000256" key="4">
    <source>
        <dbReference type="ARBA" id="ARBA00023002"/>
    </source>
</evidence>
<dbReference type="AlphaFoldDB" id="A0A158CQR2"/>
<feature type="binding site" evidence="7">
    <location>
        <position position="132"/>
    </location>
    <ligand>
        <name>glyoxylate</name>
        <dbReference type="ChEBI" id="CHEBI:36655"/>
    </ligand>
</feature>
<comment type="cofactor">
    <cofactor evidence="1">
        <name>FMN</name>
        <dbReference type="ChEBI" id="CHEBI:58210"/>
    </cofactor>
</comment>
<comment type="similarity">
    <text evidence="5">Belongs to the FMN-dependent alpha-hydroxy acid dehydrogenase family.</text>
</comment>
<dbReference type="RefSeq" id="WP_061178003.1">
    <property type="nucleotide sequence ID" value="NZ_FCOE02000024.1"/>
</dbReference>
<evidence type="ECO:0000256" key="7">
    <source>
        <dbReference type="PIRSR" id="PIRSR000138-2"/>
    </source>
</evidence>
<feature type="binding site" evidence="7">
    <location>
        <position position="160"/>
    </location>
    <ligand>
        <name>FMN</name>
        <dbReference type="ChEBI" id="CHEBI:58210"/>
    </ligand>
</feature>
<dbReference type="InterPro" id="IPR037396">
    <property type="entry name" value="FMN_HAD"/>
</dbReference>
<dbReference type="SUPFAM" id="SSF51395">
    <property type="entry name" value="FMN-linked oxidoreductases"/>
    <property type="match status" value="1"/>
</dbReference>
<dbReference type="InterPro" id="IPR008259">
    <property type="entry name" value="FMN_hydac_DH_AS"/>
</dbReference>
<reference evidence="9" key="1">
    <citation type="submission" date="2016-01" db="EMBL/GenBank/DDBJ databases">
        <authorList>
            <person name="Peeters C."/>
        </authorList>
    </citation>
    <scope>NUCLEOTIDE SEQUENCE [LARGE SCALE GENOMIC DNA]</scope>
    <source>
        <strain evidence="9">LMG 29323</strain>
    </source>
</reference>
<feature type="binding site" evidence="7">
    <location>
        <begin position="82"/>
        <end position="84"/>
    </location>
    <ligand>
        <name>FMN</name>
        <dbReference type="ChEBI" id="CHEBI:58210"/>
    </ligand>
</feature>
<organism evidence="9 10">
    <name type="scientific">Caballeronia pedi</name>
    <dbReference type="NCBI Taxonomy" id="1777141"/>
    <lineage>
        <taxon>Bacteria</taxon>
        <taxon>Pseudomonadati</taxon>
        <taxon>Pseudomonadota</taxon>
        <taxon>Betaproteobacteria</taxon>
        <taxon>Burkholderiales</taxon>
        <taxon>Burkholderiaceae</taxon>
        <taxon>Caballeronia</taxon>
    </lineage>
</organism>
<comment type="caution">
    <text evidence="9">The sequence shown here is derived from an EMBL/GenBank/DDBJ whole genome shotgun (WGS) entry which is preliminary data.</text>
</comment>
<feature type="binding site" evidence="7">
    <location>
        <position position="169"/>
    </location>
    <ligand>
        <name>glyoxylate</name>
        <dbReference type="ChEBI" id="CHEBI:36655"/>
    </ligand>
</feature>
<dbReference type="STRING" id="1777141.AWB80_05659"/>